<dbReference type="Pfam" id="PF13417">
    <property type="entry name" value="GST_N_3"/>
    <property type="match status" value="1"/>
</dbReference>
<dbReference type="Pfam" id="PF13410">
    <property type="entry name" value="GST_C_2"/>
    <property type="match status" value="1"/>
</dbReference>
<evidence type="ECO:0000259" key="1">
    <source>
        <dbReference type="Pfam" id="PF13417"/>
    </source>
</evidence>
<proteinExistence type="predicted"/>
<keyword evidence="2" id="KW-0808">Transferase</keyword>
<gene>
    <name evidence="2" type="ORF">SAMN04488120_102191</name>
</gene>
<feature type="domain" description="GST N-terminal" evidence="1">
    <location>
        <begin position="7"/>
        <end position="78"/>
    </location>
</feature>
<dbReference type="AlphaFoldDB" id="A0A1I2HVB9"/>
<dbReference type="RefSeq" id="WP_091531353.1">
    <property type="nucleotide sequence ID" value="NZ_FOOC01000002.1"/>
</dbReference>
<dbReference type="SUPFAM" id="SSF52833">
    <property type="entry name" value="Thioredoxin-like"/>
    <property type="match status" value="1"/>
</dbReference>
<accession>A0A1I2HVB9</accession>
<dbReference type="SUPFAM" id="SSF47616">
    <property type="entry name" value="GST C-terminal domain-like"/>
    <property type="match status" value="1"/>
</dbReference>
<evidence type="ECO:0000313" key="3">
    <source>
        <dbReference type="Proteomes" id="UP000199771"/>
    </source>
</evidence>
<dbReference type="Proteomes" id="UP000199771">
    <property type="component" value="Unassembled WGS sequence"/>
</dbReference>
<dbReference type="GO" id="GO:0016740">
    <property type="term" value="F:transferase activity"/>
    <property type="evidence" value="ECO:0007669"/>
    <property type="project" value="UniProtKB-KW"/>
</dbReference>
<name>A0A1I2HVB9_9GAMM</name>
<dbReference type="OrthoDB" id="7054557at2"/>
<dbReference type="InterPro" id="IPR004045">
    <property type="entry name" value="Glutathione_S-Trfase_N"/>
</dbReference>
<dbReference type="InterPro" id="IPR036249">
    <property type="entry name" value="Thioredoxin-like_sf"/>
</dbReference>
<protein>
    <submittedName>
        <fullName evidence="2">Glutathione S-transferase</fullName>
    </submittedName>
</protein>
<organism evidence="2 3">
    <name type="scientific">Fontimonas thermophila</name>
    <dbReference type="NCBI Taxonomy" id="1076937"/>
    <lineage>
        <taxon>Bacteria</taxon>
        <taxon>Pseudomonadati</taxon>
        <taxon>Pseudomonadota</taxon>
        <taxon>Gammaproteobacteria</taxon>
        <taxon>Nevskiales</taxon>
        <taxon>Nevskiaceae</taxon>
        <taxon>Fontimonas</taxon>
    </lineage>
</organism>
<dbReference type="InterPro" id="IPR036282">
    <property type="entry name" value="Glutathione-S-Trfase_C_sf"/>
</dbReference>
<dbReference type="EMBL" id="FOOC01000002">
    <property type="protein sequence ID" value="SFF32687.1"/>
    <property type="molecule type" value="Genomic_DNA"/>
</dbReference>
<dbReference type="Gene3D" id="3.40.30.10">
    <property type="entry name" value="Glutaredoxin"/>
    <property type="match status" value="1"/>
</dbReference>
<dbReference type="STRING" id="1076937.SAMN04488120_102191"/>
<dbReference type="Gene3D" id="1.20.1050.10">
    <property type="match status" value="1"/>
</dbReference>
<keyword evidence="3" id="KW-1185">Reference proteome</keyword>
<reference evidence="2 3" key="1">
    <citation type="submission" date="2016-10" db="EMBL/GenBank/DDBJ databases">
        <authorList>
            <person name="de Groot N.N."/>
        </authorList>
    </citation>
    <scope>NUCLEOTIDE SEQUENCE [LARGE SCALE GENOMIC DNA]</scope>
    <source>
        <strain evidence="2 3">DSM 23609</strain>
    </source>
</reference>
<evidence type="ECO:0000313" key="2">
    <source>
        <dbReference type="EMBL" id="SFF32687.1"/>
    </source>
</evidence>
<sequence>MEPYRIYGSNASPYSRKLRAILRYRRLPHLWVVGTPETLPEIAQVRPRLVPVLRVPDSGEFRVDSTPLADWLEQRHPGVRSIIPEDPGDAFVCYLIEDFADEWVNKAMFHYRWHEDATAQWACHWIMYDVMAHAAGPAHDQAARFFHDRQRSRMAMVGCTPENALVIEAGYARLLAILAPYVGSTRYLFGSRPSLADFALYGQLAQLTFDPWPQRICRERAPAVEAWVIHLDDASGVEGQWQPQAGAAVREALLEMIGSEYLPFLRANAAALASGAQRLELDIRGRRYAQAPSAYQGKCYAQLKQRWLALDAQQQARLRPLLARTGCLSAFDDG</sequence>